<evidence type="ECO:0000313" key="3">
    <source>
        <dbReference type="EnsemblMetazoa" id="AALFPA23_018268.P26831"/>
    </source>
</evidence>
<protein>
    <recommendedName>
        <fullName evidence="5">Salivary secreted peptide</fullName>
    </recommendedName>
</protein>
<evidence type="ECO:0000256" key="1">
    <source>
        <dbReference type="SAM" id="MobiDB-lite"/>
    </source>
</evidence>
<accession>A0ABM1ZGM9</accession>
<reference evidence="4" key="1">
    <citation type="journal article" date="2015" name="Proc. Natl. Acad. Sci. U.S.A.">
        <title>Genome sequence of the Asian Tiger mosquito, Aedes albopictus, reveals insights into its biology, genetics, and evolution.</title>
        <authorList>
            <person name="Chen X.G."/>
            <person name="Jiang X."/>
            <person name="Gu J."/>
            <person name="Xu M."/>
            <person name="Wu Y."/>
            <person name="Deng Y."/>
            <person name="Zhang C."/>
            <person name="Bonizzoni M."/>
            <person name="Dermauw W."/>
            <person name="Vontas J."/>
            <person name="Armbruster P."/>
            <person name="Huang X."/>
            <person name="Yang Y."/>
            <person name="Zhang H."/>
            <person name="He W."/>
            <person name="Peng H."/>
            <person name="Liu Y."/>
            <person name="Wu K."/>
            <person name="Chen J."/>
            <person name="Lirakis M."/>
            <person name="Topalis P."/>
            <person name="Van Leeuwen T."/>
            <person name="Hall A.B."/>
            <person name="Jiang X."/>
            <person name="Thorpe C."/>
            <person name="Mueller R.L."/>
            <person name="Sun C."/>
            <person name="Waterhouse R.M."/>
            <person name="Yan G."/>
            <person name="Tu Z.J."/>
            <person name="Fang X."/>
            <person name="James A.A."/>
        </authorList>
    </citation>
    <scope>NUCLEOTIDE SEQUENCE [LARGE SCALE GENOMIC DNA]</scope>
    <source>
        <strain evidence="4">Foshan</strain>
    </source>
</reference>
<evidence type="ECO:0000313" key="4">
    <source>
        <dbReference type="Proteomes" id="UP000069940"/>
    </source>
</evidence>
<dbReference type="RefSeq" id="XP_019548924.2">
    <property type="nucleotide sequence ID" value="XM_019693379.3"/>
</dbReference>
<feature type="region of interest" description="Disordered" evidence="1">
    <location>
        <begin position="149"/>
        <end position="187"/>
    </location>
</feature>
<proteinExistence type="predicted"/>
<dbReference type="GeneID" id="109419157"/>
<evidence type="ECO:0000256" key="2">
    <source>
        <dbReference type="SAM" id="SignalP"/>
    </source>
</evidence>
<name>A0ABM1ZGM9_AEDAL</name>
<feature type="chain" id="PRO_5047203250" description="Salivary secreted peptide" evidence="2">
    <location>
        <begin position="20"/>
        <end position="214"/>
    </location>
</feature>
<sequence length="214" mass="22841">MAFQRQVLLSIVLIHATNALQCTICQDRQSCNNQPVAQECNADLVNNHHRGLGHINLSLWTAAPSSTFKCYNLDLYYQSALTGSYVLVVQKGCTYSTTNFCDSWSDNVEMENCATCEFGDACNSVPAQTTTTSAPTSTTTKSSVFTTKTTADPITASPNPTTTTTAASPSTSSSTTSTSTPASTTTTASATGNKIISIIYKHQTYLSIVSRDTN</sequence>
<feature type="signal peptide" evidence="2">
    <location>
        <begin position="1"/>
        <end position="19"/>
    </location>
</feature>
<reference evidence="3" key="2">
    <citation type="submission" date="2025-05" db="UniProtKB">
        <authorList>
            <consortium name="EnsemblMetazoa"/>
        </authorList>
    </citation>
    <scope>IDENTIFICATION</scope>
    <source>
        <strain evidence="3">Foshan</strain>
    </source>
</reference>
<evidence type="ECO:0008006" key="5">
    <source>
        <dbReference type="Google" id="ProtNLM"/>
    </source>
</evidence>
<keyword evidence="4" id="KW-1185">Reference proteome</keyword>
<organism evidence="3 4">
    <name type="scientific">Aedes albopictus</name>
    <name type="common">Asian tiger mosquito</name>
    <name type="synonym">Stegomyia albopicta</name>
    <dbReference type="NCBI Taxonomy" id="7160"/>
    <lineage>
        <taxon>Eukaryota</taxon>
        <taxon>Metazoa</taxon>
        <taxon>Ecdysozoa</taxon>
        <taxon>Arthropoda</taxon>
        <taxon>Hexapoda</taxon>
        <taxon>Insecta</taxon>
        <taxon>Pterygota</taxon>
        <taxon>Neoptera</taxon>
        <taxon>Endopterygota</taxon>
        <taxon>Diptera</taxon>
        <taxon>Nematocera</taxon>
        <taxon>Culicoidea</taxon>
        <taxon>Culicidae</taxon>
        <taxon>Culicinae</taxon>
        <taxon>Aedini</taxon>
        <taxon>Aedes</taxon>
        <taxon>Stegomyia</taxon>
    </lineage>
</organism>
<dbReference type="Proteomes" id="UP000069940">
    <property type="component" value="Unassembled WGS sequence"/>
</dbReference>
<dbReference type="EnsemblMetazoa" id="AALFPA23_018268.R26831">
    <property type="protein sequence ID" value="AALFPA23_018268.P26831"/>
    <property type="gene ID" value="AALFPA23_018268"/>
</dbReference>
<keyword evidence="2" id="KW-0732">Signal</keyword>